<feature type="domain" description="DUF7735" evidence="2">
    <location>
        <begin position="30"/>
        <end position="173"/>
    </location>
</feature>
<sequence length="260" mass="27099">MHPPTLLLIALTTCVVTATSAETVPAAITRAPRAVDPEGCPTEFLTQEGLDVPKPTGSLADEIQFYGWKLYKSCITATATVTATDVDRCPSYAASDWCGFTTAAPTSVLPAYSIYASQAYSWWMEHSSALVYMRDNCPNTWEHGRWRDGDGERWIQDTYVVGACYAEALMTAELAPTGVATGGSSTTELAATGVLMTTGLAVTGASTATKLAATTLAETAVGSATPTSTDAPSGGMGRLSAEMWVAALAGIAAVAGGYEW</sequence>
<keyword evidence="4" id="KW-1185">Reference proteome</keyword>
<accession>A0A2P2SXH5</accession>
<reference evidence="4" key="2">
    <citation type="journal article" date="2018" name="Nat. Commun.">
        <title>Extreme sensitivity to ultraviolet light in the fungal pathogen causing white-nose syndrome of bats.</title>
        <authorList>
            <person name="Palmer J.M."/>
            <person name="Drees K.P."/>
            <person name="Foster J.T."/>
            <person name="Lindner D.L."/>
        </authorList>
    </citation>
    <scope>NUCLEOTIDE SEQUENCE [LARGE SCALE GENOMIC DNA]</scope>
    <source>
        <strain evidence="4">UAMH 10579</strain>
    </source>
</reference>
<evidence type="ECO:0000313" key="4">
    <source>
        <dbReference type="Proteomes" id="UP000091956"/>
    </source>
</evidence>
<dbReference type="PANTHER" id="PTHR42029">
    <property type="entry name" value="AN04G07800"/>
    <property type="match status" value="1"/>
</dbReference>
<evidence type="ECO:0000259" key="2">
    <source>
        <dbReference type="Pfam" id="PF24870"/>
    </source>
</evidence>
<feature type="signal peptide" evidence="1">
    <location>
        <begin position="1"/>
        <end position="21"/>
    </location>
</feature>
<evidence type="ECO:0000313" key="3">
    <source>
        <dbReference type="EMBL" id="OBU01537.1"/>
    </source>
</evidence>
<dbReference type="AlphaFoldDB" id="A0A2P2SXH5"/>
<evidence type="ECO:0000256" key="1">
    <source>
        <dbReference type="SAM" id="SignalP"/>
    </source>
</evidence>
<organism evidence="3 4">
    <name type="scientific">Pseudogymnoascus verrucosus</name>
    <dbReference type="NCBI Taxonomy" id="342668"/>
    <lineage>
        <taxon>Eukaryota</taxon>
        <taxon>Fungi</taxon>
        <taxon>Dikarya</taxon>
        <taxon>Ascomycota</taxon>
        <taxon>Pezizomycotina</taxon>
        <taxon>Leotiomycetes</taxon>
        <taxon>Thelebolales</taxon>
        <taxon>Thelebolaceae</taxon>
        <taxon>Pseudogymnoascus</taxon>
    </lineage>
</organism>
<keyword evidence="1" id="KW-0732">Signal</keyword>
<name>A0A2P2SXH5_9PEZI</name>
<dbReference type="PANTHER" id="PTHR42029:SF3">
    <property type="entry name" value="AN04G07800"/>
    <property type="match status" value="1"/>
</dbReference>
<dbReference type="GeneID" id="28833942"/>
<feature type="chain" id="PRO_5015109588" description="DUF7735 domain-containing protein" evidence="1">
    <location>
        <begin position="22"/>
        <end position="260"/>
    </location>
</feature>
<gene>
    <name evidence="3" type="ORF">VE01_00556</name>
</gene>
<dbReference type="RefSeq" id="XP_018135269.1">
    <property type="nucleotide sequence ID" value="XM_018270085.2"/>
</dbReference>
<dbReference type="InterPro" id="IPR056637">
    <property type="entry name" value="DUF7735"/>
</dbReference>
<proteinExistence type="predicted"/>
<dbReference type="Proteomes" id="UP000091956">
    <property type="component" value="Unassembled WGS sequence"/>
</dbReference>
<dbReference type="Pfam" id="PF24870">
    <property type="entry name" value="DUF7735"/>
    <property type="match status" value="1"/>
</dbReference>
<protein>
    <recommendedName>
        <fullName evidence="2">DUF7735 domain-containing protein</fullName>
    </recommendedName>
</protein>
<reference evidence="3 4" key="1">
    <citation type="submission" date="2016-03" db="EMBL/GenBank/DDBJ databases">
        <title>Comparative genomics of Pseudogymnoascus destructans, the fungus causing white-nose syndrome of bats.</title>
        <authorList>
            <person name="Palmer J.M."/>
            <person name="Drees K.P."/>
            <person name="Foster J.T."/>
            <person name="Lindner D.L."/>
        </authorList>
    </citation>
    <scope>NUCLEOTIDE SEQUENCE [LARGE SCALE GENOMIC DNA]</scope>
    <source>
        <strain evidence="3 4">UAMH 10579</strain>
    </source>
</reference>
<dbReference type="EMBL" id="KV460206">
    <property type="protein sequence ID" value="OBU01537.1"/>
    <property type="molecule type" value="Genomic_DNA"/>
</dbReference>